<accession>E1ZR37</accession>
<dbReference type="eggNOG" id="ENOG502SSTN">
    <property type="taxonomic scope" value="Eukaryota"/>
</dbReference>
<reference evidence="2 3" key="1">
    <citation type="journal article" date="2010" name="Plant Cell">
        <title>The Chlorella variabilis NC64A genome reveals adaptation to photosymbiosis, coevolution with viruses, and cryptic sex.</title>
        <authorList>
            <person name="Blanc G."/>
            <person name="Duncan G."/>
            <person name="Agarkova I."/>
            <person name="Borodovsky M."/>
            <person name="Gurnon J."/>
            <person name="Kuo A."/>
            <person name="Lindquist E."/>
            <person name="Lucas S."/>
            <person name="Pangilinan J."/>
            <person name="Polle J."/>
            <person name="Salamov A."/>
            <person name="Terry A."/>
            <person name="Yamada T."/>
            <person name="Dunigan D.D."/>
            <person name="Grigoriev I.V."/>
            <person name="Claverie J.M."/>
            <person name="Van Etten J.L."/>
        </authorList>
    </citation>
    <scope>NUCLEOTIDE SEQUENCE [LARGE SCALE GENOMIC DNA]</scope>
    <source>
        <strain evidence="2 3">NC64A</strain>
    </source>
</reference>
<dbReference type="InParanoid" id="E1ZR37"/>
<feature type="compositionally biased region" description="Pro residues" evidence="1">
    <location>
        <begin position="147"/>
        <end position="163"/>
    </location>
</feature>
<feature type="region of interest" description="Disordered" evidence="1">
    <location>
        <begin position="145"/>
        <end position="187"/>
    </location>
</feature>
<dbReference type="STRING" id="554065.E1ZR37"/>
<organism evidence="3">
    <name type="scientific">Chlorella variabilis</name>
    <name type="common">Green alga</name>
    <dbReference type="NCBI Taxonomy" id="554065"/>
    <lineage>
        <taxon>Eukaryota</taxon>
        <taxon>Viridiplantae</taxon>
        <taxon>Chlorophyta</taxon>
        <taxon>core chlorophytes</taxon>
        <taxon>Trebouxiophyceae</taxon>
        <taxon>Chlorellales</taxon>
        <taxon>Chlorellaceae</taxon>
        <taxon>Chlorella clade</taxon>
        <taxon>Chlorella</taxon>
    </lineage>
</organism>
<dbReference type="KEGG" id="cvr:CHLNCDRAFT_54922"/>
<feature type="compositionally biased region" description="Low complexity" evidence="1">
    <location>
        <begin position="167"/>
        <end position="178"/>
    </location>
</feature>
<name>E1ZR37_CHLVA</name>
<dbReference type="AlphaFoldDB" id="E1ZR37"/>
<evidence type="ECO:0000256" key="1">
    <source>
        <dbReference type="SAM" id="MobiDB-lite"/>
    </source>
</evidence>
<dbReference type="OrthoDB" id="509841at2759"/>
<dbReference type="EMBL" id="GL433861">
    <property type="protein sequence ID" value="EFN51662.1"/>
    <property type="molecule type" value="Genomic_DNA"/>
</dbReference>
<proteinExistence type="predicted"/>
<evidence type="ECO:0000313" key="2">
    <source>
        <dbReference type="EMBL" id="EFN51662.1"/>
    </source>
</evidence>
<dbReference type="GeneID" id="17351152"/>
<protein>
    <submittedName>
        <fullName evidence="2">Uncharacterized protein</fullName>
    </submittedName>
</protein>
<gene>
    <name evidence="2" type="ORF">CHLNCDRAFT_54922</name>
</gene>
<evidence type="ECO:0000313" key="3">
    <source>
        <dbReference type="Proteomes" id="UP000008141"/>
    </source>
</evidence>
<keyword evidence="3" id="KW-1185">Reference proteome</keyword>
<dbReference type="RefSeq" id="XP_005843764.1">
    <property type="nucleotide sequence ID" value="XM_005843702.1"/>
</dbReference>
<sequence length="187" mass="20730">MAYQQNQWRVCVEFLKANQPGHGRIIRLNYAPNGVPPQLMGRIHPAFWQAFMEEAGQLSLRHPFVARPSAKNYCTWAACFGLGAVVGLFCISPDAGDYGVWDQDCRRFVARWAPGWAQAGCTLSVQHARDWWLQIDLNPSFAVGQPVAPPLPPPLAPQQPPHPARTSSSSDQQQQQLQPAAKPPKVV</sequence>
<dbReference type="OMA" id="WVEINVD"/>
<dbReference type="Proteomes" id="UP000008141">
    <property type="component" value="Unassembled WGS sequence"/>
</dbReference>